<accession>A0A6C0F2C7</accession>
<name>A0A6C0F2C7_9ZZZZ</name>
<protein>
    <submittedName>
        <fullName evidence="2">Uncharacterized protein</fullName>
    </submittedName>
</protein>
<organism evidence="2">
    <name type="scientific">viral metagenome</name>
    <dbReference type="NCBI Taxonomy" id="1070528"/>
    <lineage>
        <taxon>unclassified sequences</taxon>
        <taxon>metagenomes</taxon>
        <taxon>organismal metagenomes</taxon>
    </lineage>
</organism>
<dbReference type="EMBL" id="MN739021">
    <property type="protein sequence ID" value="QHT35464.1"/>
    <property type="molecule type" value="Genomic_DNA"/>
</dbReference>
<evidence type="ECO:0000256" key="1">
    <source>
        <dbReference type="SAM" id="Phobius"/>
    </source>
</evidence>
<reference evidence="2" key="1">
    <citation type="journal article" date="2020" name="Nature">
        <title>Giant virus diversity and host interactions through global metagenomics.</title>
        <authorList>
            <person name="Schulz F."/>
            <person name="Roux S."/>
            <person name="Paez-Espino D."/>
            <person name="Jungbluth S."/>
            <person name="Walsh D.A."/>
            <person name="Denef V.J."/>
            <person name="McMahon K.D."/>
            <person name="Konstantinidis K.T."/>
            <person name="Eloe-Fadrosh E.A."/>
            <person name="Kyrpides N.C."/>
            <person name="Woyke T."/>
        </authorList>
    </citation>
    <scope>NUCLEOTIDE SEQUENCE</scope>
    <source>
        <strain evidence="2">GVMAG-M-3300009180-45</strain>
    </source>
</reference>
<sequence>MPAESDLTKDIPNESISQFYWVLFIGVSILAGIVVVLDIYLLTVNTNAGLSMLIRSVPVLVIAVTNMLFMHVLSARALK</sequence>
<keyword evidence="1" id="KW-0472">Membrane</keyword>
<keyword evidence="1" id="KW-1133">Transmembrane helix</keyword>
<keyword evidence="1" id="KW-0812">Transmembrane</keyword>
<feature type="transmembrane region" description="Helical" evidence="1">
    <location>
        <begin position="20"/>
        <end position="41"/>
    </location>
</feature>
<evidence type="ECO:0000313" key="2">
    <source>
        <dbReference type="EMBL" id="QHT35464.1"/>
    </source>
</evidence>
<proteinExistence type="predicted"/>
<feature type="transmembrane region" description="Helical" evidence="1">
    <location>
        <begin position="53"/>
        <end position="73"/>
    </location>
</feature>
<dbReference type="AlphaFoldDB" id="A0A6C0F2C7"/>